<accession>A0ABR7YFW0</accession>
<evidence type="ECO:0000313" key="1">
    <source>
        <dbReference type="EMBL" id="MBD1430203.1"/>
    </source>
</evidence>
<gene>
    <name evidence="1" type="ORF">H8B04_11605</name>
</gene>
<dbReference type="EMBL" id="JACOIJ010000022">
    <property type="protein sequence ID" value="MBD1430203.1"/>
    <property type="molecule type" value="Genomic_DNA"/>
</dbReference>
<dbReference type="RefSeq" id="WP_190302458.1">
    <property type="nucleotide sequence ID" value="NZ_JACOIJ010000022.1"/>
</dbReference>
<evidence type="ECO:0008006" key="3">
    <source>
        <dbReference type="Google" id="ProtNLM"/>
    </source>
</evidence>
<sequence>MEKSKVLYLILFPILLYSQMLKGQGVLKINDKNIVYQQERMVFKQWDKNKFTPKKGFLSLNPQYWITWGLHPNYPKTDRRPLAAGGPQTLRMGMLLAMKESTDNYKLHSDTLSSTALTQIYNYAPQATSIDPLWNLYYKNELAPLLQQQSDPLKDLPVDLKNSLLDKGVVNWYLQEYQSLQQRLSATRETYLDRGSRILGYHRILEEFRLLENNWKAKVQYQAKYLLLKKKIQVSDTSISFKLPEFPKSQTDIEIANKILTRAYAK</sequence>
<comment type="caution">
    <text evidence="1">The sequence shown here is derived from an EMBL/GenBank/DDBJ whole genome shotgun (WGS) entry which is preliminary data.</text>
</comment>
<evidence type="ECO:0000313" key="2">
    <source>
        <dbReference type="Proteomes" id="UP000651271"/>
    </source>
</evidence>
<keyword evidence="2" id="KW-1185">Reference proteome</keyword>
<protein>
    <recommendedName>
        <fullName evidence="3">TolC family protein</fullName>
    </recommendedName>
</protein>
<name>A0ABR7YFW0_9SPHI</name>
<organism evidence="1 2">
    <name type="scientific">Sphingobacterium litopenaei</name>
    <dbReference type="NCBI Taxonomy" id="2763500"/>
    <lineage>
        <taxon>Bacteria</taxon>
        <taxon>Pseudomonadati</taxon>
        <taxon>Bacteroidota</taxon>
        <taxon>Sphingobacteriia</taxon>
        <taxon>Sphingobacteriales</taxon>
        <taxon>Sphingobacteriaceae</taxon>
        <taxon>Sphingobacterium</taxon>
    </lineage>
</organism>
<reference evidence="1 2" key="1">
    <citation type="submission" date="2020-08" db="EMBL/GenBank/DDBJ databases">
        <title>Sphingobacterium sp. DN04309 isolated from aquaculture water.</title>
        <authorList>
            <person name="Zhang M."/>
        </authorList>
    </citation>
    <scope>NUCLEOTIDE SEQUENCE [LARGE SCALE GENOMIC DNA]</scope>
    <source>
        <strain evidence="1 2">DN04309</strain>
    </source>
</reference>
<proteinExistence type="predicted"/>
<dbReference type="Proteomes" id="UP000651271">
    <property type="component" value="Unassembled WGS sequence"/>
</dbReference>